<dbReference type="InterPro" id="IPR049319">
    <property type="entry name" value="GBS104-like_Ig"/>
</dbReference>
<dbReference type="InterPro" id="IPR036465">
    <property type="entry name" value="vWFA_dom_sf"/>
</dbReference>
<dbReference type="CDD" id="cd00222">
    <property type="entry name" value="CollagenBindB"/>
    <property type="match status" value="1"/>
</dbReference>
<dbReference type="Gene3D" id="3.40.50.410">
    <property type="entry name" value="von Willebrand factor, type A domain"/>
    <property type="match status" value="1"/>
</dbReference>
<protein>
    <recommendedName>
        <fullName evidence="12">VWFA domain-containing protein</fullName>
    </recommendedName>
</protein>
<dbReference type="PANTHER" id="PTHR36108:SF13">
    <property type="entry name" value="COLOSSIN-B-RELATED"/>
    <property type="match status" value="1"/>
</dbReference>
<dbReference type="CDD" id="cd00198">
    <property type="entry name" value="vWFA"/>
    <property type="match status" value="1"/>
</dbReference>
<feature type="domain" description="VWFA" evidence="8">
    <location>
        <begin position="455"/>
        <end position="711"/>
    </location>
</feature>
<keyword evidence="3" id="KW-0964">Secreted</keyword>
<dbReference type="InterPro" id="IPR013783">
    <property type="entry name" value="Ig-like_fold"/>
</dbReference>
<dbReference type="Pfam" id="PF17802">
    <property type="entry name" value="SpaA"/>
    <property type="match status" value="2"/>
</dbReference>
<name>A0A511AU13_9LACT</name>
<dbReference type="SMART" id="SM00327">
    <property type="entry name" value="VWA"/>
    <property type="match status" value="1"/>
</dbReference>
<evidence type="ECO:0000256" key="4">
    <source>
        <dbReference type="ARBA" id="ARBA00022729"/>
    </source>
</evidence>
<dbReference type="AlphaFoldDB" id="A0A511AU13"/>
<dbReference type="PROSITE" id="PS50234">
    <property type="entry name" value="VWFA"/>
    <property type="match status" value="1"/>
</dbReference>
<dbReference type="PROSITE" id="PS50847">
    <property type="entry name" value="GRAM_POS_ANCHORING"/>
    <property type="match status" value="1"/>
</dbReference>
<evidence type="ECO:0000259" key="9">
    <source>
        <dbReference type="PROSITE" id="PS50847"/>
    </source>
</evidence>
<feature type="compositionally biased region" description="Basic and acidic residues" evidence="6">
    <location>
        <begin position="307"/>
        <end position="319"/>
    </location>
</feature>
<dbReference type="InterPro" id="IPR041033">
    <property type="entry name" value="SpaA_PFL_dom_1"/>
</dbReference>
<evidence type="ECO:0000256" key="5">
    <source>
        <dbReference type="ARBA" id="ARBA00023088"/>
    </source>
</evidence>
<dbReference type="Pfam" id="PF13519">
    <property type="entry name" value="VWA_2"/>
    <property type="match status" value="1"/>
</dbReference>
<reference evidence="10 11" key="1">
    <citation type="submission" date="2019-07" db="EMBL/GenBank/DDBJ databases">
        <title>Whole genome shotgun sequence of Alkalibacterium kapii NBRC 103247.</title>
        <authorList>
            <person name="Hosoyama A."/>
            <person name="Uohara A."/>
            <person name="Ohji S."/>
            <person name="Ichikawa N."/>
        </authorList>
    </citation>
    <scope>NUCLEOTIDE SEQUENCE [LARGE SCALE GENOMIC DNA]</scope>
    <source>
        <strain evidence="10 11">NBRC 103247</strain>
    </source>
</reference>
<dbReference type="Gene3D" id="2.60.40.1140">
    <property type="entry name" value="Collagen-binding surface protein Cna, B-type domain"/>
    <property type="match status" value="1"/>
</dbReference>
<feature type="domain" description="Gram-positive cocci surface proteins LPxTG" evidence="9">
    <location>
        <begin position="1148"/>
        <end position="1182"/>
    </location>
</feature>
<keyword evidence="5" id="KW-0572">Peptidoglycan-anchor</keyword>
<dbReference type="Pfam" id="PF21426">
    <property type="entry name" value="GBS104-like_Ig"/>
    <property type="match status" value="1"/>
</dbReference>
<feature type="compositionally biased region" description="Acidic residues" evidence="6">
    <location>
        <begin position="320"/>
        <end position="342"/>
    </location>
</feature>
<dbReference type="InterPro" id="IPR002035">
    <property type="entry name" value="VWF_A"/>
</dbReference>
<evidence type="ECO:0000256" key="1">
    <source>
        <dbReference type="ARBA" id="ARBA00007257"/>
    </source>
</evidence>
<proteinExistence type="inferred from homology"/>
<comment type="similarity">
    <text evidence="1">Belongs to the serine-aspartate repeat-containing protein (SDr) family.</text>
</comment>
<dbReference type="OrthoDB" id="2158979at2"/>
<comment type="caution">
    <text evidence="10">The sequence shown here is derived from an EMBL/GenBank/DDBJ whole genome shotgun (WGS) entry which is preliminary data.</text>
</comment>
<dbReference type="Pfam" id="PF00746">
    <property type="entry name" value="Gram_pos_anchor"/>
    <property type="match status" value="1"/>
</dbReference>
<dbReference type="InterPro" id="IPR019931">
    <property type="entry name" value="LPXTG_anchor"/>
</dbReference>
<evidence type="ECO:0000256" key="7">
    <source>
        <dbReference type="SAM" id="Phobius"/>
    </source>
</evidence>
<sequence>MKTQQKKLHTHVIALLFIFFQFIQFIPHSLISSLQASAEATQSVTLFSDKTGTGKADWSLSEDGKLITWEVTVTQDETEKESSPRVEMVVPKDVGAPELVSATPTGVFKSVDDRYIFEPQTYTTNSQTLTLTFKTSVNDLTSEKLNFKIGASIYEKEAAVNPPLQALSIPNKLAQLEKERIAEEKAEKEAEEKRLAEQEKAKKEAAKLEAEKAAQEEADRLAAEKAEKEAAERAAQEKAEKEAEEKRLAEQEKAEKEAAKLEAEKAAQTESDKDTEKEQSTDDSAKTDENLEKEETTNDPVEEGDQEEKVSEDSEPLDKESEEQAIEEESENSDSNELAEEEQEYYIEGGKEIYTGGPRTTDGFIPVKKQPVMQQRAALLAMAGLTSINYITDSEGTYPSSYSQDGSTVRNHSPQPVEYEAGKLKKTASETAVPGQYDITLEVSGKTVTETEYTDIVLVLDNSNSMVDNNRVTVASNAATSFINGLLNQNANPDGSIRMALVTYASQILSSHTSTTLTTDATDLTSILPWDANNGQIGGTHTQAALRQARTILSGSNATNKIVIFLSDGLPTLSYRMSTATSNGPLVNYEGTSSFYNFYGTSFNYNSTSKGDGTRYYLSSSGWSPAIHQQYSASGYTVTDHFVSTMSEAVFAKNAGIDLYGVGIELTDQTVNSQFASREQALNVMKNVATDDNYYYDASQVSQIQDILEQISTTVTKSIANGSITDPMGDQIILDKGTDGTFDSSDYSLQASSPNLLNSVQVTENPNGTIKVTGLNLGANEWIRLVYTVHLDTEDSGFTPNYYYQTNGETLLTPVANTPNVTNKFPIPSVKAPGWLLNGEKSWENDSPADRPDSIVLNLYRTAEGTTQKQFVRQITVSPDTNDNWLFEAGSLARFDNLGRTFTYSIEEEPVADYDSDVESVTEDTSQSGVLNVSLTNTLMTGGFVIEKTDSEGNPITGENLTAEFTLSKNGTVVGTHTTDPNTGRITFEDLRVGTYILSETSAPNGYEGMSDTIEVEIRLDEDDIVRAYANGDVITLENPIQIENMLKVGSLTIQKVDASIQEPSPLAGAEFELRLYTSEVDYTVIATGTTDAQGELVFEDIPHGEYVLVETKAPAGYLLQDDSFSITINDELSDVELTIENERQAELPSTGSMGTTIFSVLGVSLMGGALYGLNKKKRKRS</sequence>
<keyword evidence="2" id="KW-0134">Cell wall</keyword>
<dbReference type="PANTHER" id="PTHR36108">
    <property type="entry name" value="COLOSSIN-B-RELATED"/>
    <property type="match status" value="1"/>
</dbReference>
<evidence type="ECO:0008006" key="12">
    <source>
        <dbReference type="Google" id="ProtNLM"/>
    </source>
</evidence>
<dbReference type="EMBL" id="BJUY01000003">
    <property type="protein sequence ID" value="GEK90823.1"/>
    <property type="molecule type" value="Genomic_DNA"/>
</dbReference>
<keyword evidence="7" id="KW-1133">Transmembrane helix</keyword>
<keyword evidence="4" id="KW-0732">Signal</keyword>
<keyword evidence="11" id="KW-1185">Reference proteome</keyword>
<dbReference type="SUPFAM" id="SSF49478">
    <property type="entry name" value="Cna protein B-type domain"/>
    <property type="match status" value="3"/>
</dbReference>
<gene>
    <name evidence="10" type="ORF">AKA01nite_04450</name>
</gene>
<dbReference type="InterPro" id="IPR008454">
    <property type="entry name" value="Collagen-bd_Cna-like_B-typ_dom"/>
</dbReference>
<feature type="compositionally biased region" description="Basic and acidic residues" evidence="6">
    <location>
        <begin position="184"/>
        <end position="296"/>
    </location>
</feature>
<evidence type="ECO:0000259" key="8">
    <source>
        <dbReference type="PROSITE" id="PS50234"/>
    </source>
</evidence>
<evidence type="ECO:0000256" key="3">
    <source>
        <dbReference type="ARBA" id="ARBA00022525"/>
    </source>
</evidence>
<accession>A0A511AU13</accession>
<dbReference type="Proteomes" id="UP000321662">
    <property type="component" value="Unassembled WGS sequence"/>
</dbReference>
<dbReference type="Gene3D" id="2.60.40.10">
    <property type="entry name" value="Immunoglobulins"/>
    <property type="match status" value="2"/>
</dbReference>
<feature type="region of interest" description="Disordered" evidence="6">
    <location>
        <begin position="184"/>
        <end position="342"/>
    </location>
</feature>
<dbReference type="RefSeq" id="WP_146923358.1">
    <property type="nucleotide sequence ID" value="NZ_BJUY01000003.1"/>
</dbReference>
<dbReference type="Gene3D" id="2.60.40.2110">
    <property type="match status" value="1"/>
</dbReference>
<evidence type="ECO:0000256" key="2">
    <source>
        <dbReference type="ARBA" id="ARBA00022512"/>
    </source>
</evidence>
<organism evidence="10 11">
    <name type="scientific">Alkalibacterium kapii</name>
    <dbReference type="NCBI Taxonomy" id="426704"/>
    <lineage>
        <taxon>Bacteria</taxon>
        <taxon>Bacillati</taxon>
        <taxon>Bacillota</taxon>
        <taxon>Bacilli</taxon>
        <taxon>Lactobacillales</taxon>
        <taxon>Carnobacteriaceae</taxon>
        <taxon>Alkalibacterium</taxon>
    </lineage>
</organism>
<dbReference type="Pfam" id="PF05738">
    <property type="entry name" value="Cna_B"/>
    <property type="match status" value="1"/>
</dbReference>
<evidence type="ECO:0000313" key="10">
    <source>
        <dbReference type="EMBL" id="GEK90823.1"/>
    </source>
</evidence>
<evidence type="ECO:0000313" key="11">
    <source>
        <dbReference type="Proteomes" id="UP000321662"/>
    </source>
</evidence>
<dbReference type="SUPFAM" id="SSF53300">
    <property type="entry name" value="vWA-like"/>
    <property type="match status" value="1"/>
</dbReference>
<evidence type="ECO:0000256" key="6">
    <source>
        <dbReference type="SAM" id="MobiDB-lite"/>
    </source>
</evidence>
<keyword evidence="7" id="KW-0812">Transmembrane</keyword>
<dbReference type="NCBIfam" id="TIGR01167">
    <property type="entry name" value="LPXTG_anchor"/>
    <property type="match status" value="1"/>
</dbReference>
<keyword evidence="7" id="KW-0472">Membrane</keyword>
<feature type="transmembrane region" description="Helical" evidence="7">
    <location>
        <begin position="1154"/>
        <end position="1174"/>
    </location>
</feature>